<keyword evidence="4" id="KW-0472">Membrane</keyword>
<dbReference type="Gene3D" id="3.30.70.270">
    <property type="match status" value="2"/>
</dbReference>
<dbReference type="PANTHER" id="PTHR33064:SF29">
    <property type="entry name" value="PEPTIDASE A2 DOMAIN-CONTAINING PROTEIN-RELATED"/>
    <property type="match status" value="1"/>
</dbReference>
<evidence type="ECO:0000259" key="6">
    <source>
        <dbReference type="PROSITE" id="PS50879"/>
    </source>
</evidence>
<comment type="caution">
    <text evidence="8">The sequence shown here is derived from an EMBL/GenBank/DDBJ whole genome shotgun (WGS) entry which is preliminary data.</text>
</comment>
<dbReference type="EC" id="3.1.26.4" evidence="2"/>
<dbReference type="PROSITE" id="PS50994">
    <property type="entry name" value="INTEGRASE"/>
    <property type="match status" value="2"/>
</dbReference>
<feature type="transmembrane region" description="Helical" evidence="4">
    <location>
        <begin position="138"/>
        <end position="157"/>
    </location>
</feature>
<dbReference type="PROSITE" id="PS50879">
    <property type="entry name" value="RNASE_H_1"/>
    <property type="match status" value="2"/>
</dbReference>
<sequence length="1962" mass="224251">MFKGRVPSTHHATDATWSKWVALTTQQARIGSPNRPGILEVITDWPEGKDFRMSPEEEVTLAEEAPLYNKLTEDEKPYALFTDGSCRIVGKHRRWKAAVWSPTWRVAEAAEGEGESSQFAEVKAIQLALDIAEREKWLVLYLYTASWMVTIALWGWLQQWKQNNWQRRGKPIWAAPLWQEIAARLEKLVVKVRHVDAHVPKSRATEEHQNTQQVDQAAKIEVAQVDLDWQRKGELFIAQWAHDTSGHQGRDATYRWARDRGVDLSMDAISQVIHECETCAAIKQAKWLKPLWYGGRWLKYKYGEAWQIDYITLPQSCQGKCYVLTMVEATTGWLETYPLPHATTRNTILGHEMQVLWRHGTPERMESDNGTHFQNNLIDTWAKEHGIEWVYHIPYHAPASGKIESILLDKMSSIQFDKNIVRWVSNWLTGQAQRVMGRQLLSEAIVKRALRQPVPGWQGVWKDLGRFLGRLSPPIAWDFTPEQASNPSKLTRHLIEGCLAYPNENQQLLALYWGLACAIRATVQYSQRTVVEEGTQTAAEDTVAEIGTQTMTTTVIAPVVKKKQWTRRSTGPYHRLVREEEEEEERFDQEAGPSAKKWEEGVREIRQEAETTRSLTSSELRDMRKDYSRQPGERIAAWLLRCWDNGADSQQLEGREAQQLGSLARNRGIERGIGKETAICSLWRRLLSSVRARYPFKEDLVNFPGKWTTTDEGIQYLRELAVLEVIYSDLDDEEVSKDPEDVLCTRAMWRKVIQSAPASYSNSLAAMYFPDRDTPTVEKVSSWLQNFEENLCTSSSLRASTLAVRGTPRNQSSPAPVRGKGSPRRMPRGTLWFFLRDQGEDMRKWDGEPTFKLEARVRELRGKTAVKKGTPKKAVSVVATETREGKQRSPRCKTKITSLDPDYLRRGYFKDPKGYRWAFGVATVNAEKIKQLSTLSGLSEDPFVVGLLQVEEQQVPIATRTVHRRQYRTNRDSLAPIHELIHQLENQGVISKTHSPFNSPIWPVQKSDGGWRLTVDYRGLNEVTPPLSAAVPDMLELQYELESKAAKWYATIDIANAFFSIPLAAECRPQFAFTWRGVQYTWNRLPQGWKHSPTICHGLIQTALEKGGAPEHLQYIDDIIVWGNKAEEVFKKGERIIQILLKAGFAIKKSKVKGPAQEIQFLGIKWQDGCRHVPMDVVNKIAAMSPPANKKETQAFLGLVGFWRMHIPGYSQLVSPLYRVTWKKNYFEWGLEQQQAFEHIKQEIARAVALGPVRTGPTVQNVLYTAAGEHGLTWSLWQKTAGETRGRPLGFWSRGYRGSEAHYTPTEKEILAAYEGIRAASEVVGTEASLLLAPRLPVLHWMFKGNMPSTHHATSATWSKWVALITQRARLGKPNHPGILEEIMDWPEGRDFGALPEEVARAQEAPPYNELPEDERRYALFTDGSCRVVGNHRKWKAAVWSPTRQVVEATEGEGESSQFAEVKAIQLALKIAEREKWPVLYLYTDSWMVANALWGWLQQWKKTSWQRRGKPIWAAALWQDIAARVENMAVKVRHVDAHVPKSCATEEHQNNQQVDKAAKIEVAQVDLDWERKGELFVARWAHETSGHLGRDATYRWARDRGVDLTMEAITQVTHECEICAAIKRATRVKSPWNRGRWLGFRYGEAWQIDYIGPLPRTRQGKRYILTMVEATTGWLETFPVNHATARNTILGLERQILWRHGTPERIESDNGTHFRNNVISSWAKKHGIEWVYHIPYHPQASGKIERYNGLLKTMLRALVEGGEALQRDLDRLENWAITNRMRFNKGKCRILHLGRGDPGYTYRLGDERLETSHAERDLGVLVDSKLNMSQQCAQAARKANRILGCIKHGIASWSREVIVPLYSALVRPHLEYCVQFWVPQYKKDIKLLESVQRRATKMVKGLEGRTYEERLKSLGLLSLEKRRLRGDLIAAYSFLTRGSEGAGADLLPLVTSDRTRGNGMKL</sequence>
<keyword evidence="4" id="KW-1133">Transmembrane helix</keyword>
<evidence type="ECO:0000259" key="5">
    <source>
        <dbReference type="PROSITE" id="PS50878"/>
    </source>
</evidence>
<feature type="domain" description="RNase H type-1" evidence="6">
    <location>
        <begin position="74"/>
        <end position="223"/>
    </location>
</feature>
<feature type="region of interest" description="Disordered" evidence="3">
    <location>
        <begin position="803"/>
        <end position="826"/>
    </location>
</feature>
<evidence type="ECO:0000313" key="8">
    <source>
        <dbReference type="EMBL" id="GAB0209225.1"/>
    </source>
</evidence>
<accession>A0ABC9YGQ2</accession>
<dbReference type="PRINTS" id="PR01345">
    <property type="entry name" value="CERVTRCPTASE"/>
</dbReference>
<name>A0ABC9YGQ2_GRUJA</name>
<dbReference type="InterPro" id="IPR002156">
    <property type="entry name" value="RNaseH_domain"/>
</dbReference>
<dbReference type="InterPro" id="IPR043502">
    <property type="entry name" value="DNA/RNA_pol_sf"/>
</dbReference>
<dbReference type="InterPro" id="IPR036397">
    <property type="entry name" value="RNaseH_sf"/>
</dbReference>
<feature type="region of interest" description="Disordered" evidence="3">
    <location>
        <begin position="579"/>
        <end position="598"/>
    </location>
</feature>
<gene>
    <name evidence="8" type="ORF">GRJ2_003388200</name>
</gene>
<dbReference type="PANTHER" id="PTHR33064">
    <property type="entry name" value="POL PROTEIN"/>
    <property type="match status" value="1"/>
</dbReference>
<evidence type="ECO:0000256" key="2">
    <source>
        <dbReference type="ARBA" id="ARBA00012180"/>
    </source>
</evidence>
<proteinExistence type="inferred from homology"/>
<evidence type="ECO:0000259" key="7">
    <source>
        <dbReference type="PROSITE" id="PS50994"/>
    </source>
</evidence>
<feature type="domain" description="Integrase catalytic" evidence="7">
    <location>
        <begin position="286"/>
        <end position="406"/>
    </location>
</feature>
<dbReference type="EMBL" id="BAAFJT010000300">
    <property type="protein sequence ID" value="GAB0209225.1"/>
    <property type="molecule type" value="Genomic_DNA"/>
</dbReference>
<comment type="similarity">
    <text evidence="1">Belongs to the beta type-B retroviral polymerase family. HERV class-II K(HML-2) pol subfamily.</text>
</comment>
<dbReference type="InterPro" id="IPR012337">
    <property type="entry name" value="RNaseH-like_sf"/>
</dbReference>
<dbReference type="PROSITE" id="PS50878">
    <property type="entry name" value="RT_POL"/>
    <property type="match status" value="1"/>
</dbReference>
<dbReference type="InterPro" id="IPR001584">
    <property type="entry name" value="Integrase_cat-core"/>
</dbReference>
<dbReference type="GO" id="GO:0004523">
    <property type="term" value="F:RNA-DNA hybrid ribonuclease activity"/>
    <property type="evidence" value="ECO:0007669"/>
    <property type="project" value="UniProtKB-EC"/>
</dbReference>
<dbReference type="Pfam" id="PF17919">
    <property type="entry name" value="RT_RNaseH_2"/>
    <property type="match status" value="1"/>
</dbReference>
<feature type="domain" description="RNase H type-1" evidence="6">
    <location>
        <begin position="1414"/>
        <end position="1563"/>
    </location>
</feature>
<evidence type="ECO:0000256" key="4">
    <source>
        <dbReference type="SAM" id="Phobius"/>
    </source>
</evidence>
<evidence type="ECO:0000256" key="1">
    <source>
        <dbReference type="ARBA" id="ARBA00010879"/>
    </source>
</evidence>
<dbReference type="Proteomes" id="UP001623348">
    <property type="component" value="Unassembled WGS sequence"/>
</dbReference>
<dbReference type="Pfam" id="PF00075">
    <property type="entry name" value="RNase_H"/>
    <property type="match status" value="2"/>
</dbReference>
<keyword evidence="9" id="KW-1185">Reference proteome</keyword>
<evidence type="ECO:0000313" key="9">
    <source>
        <dbReference type="Proteomes" id="UP001623348"/>
    </source>
</evidence>
<protein>
    <recommendedName>
        <fullName evidence="2">ribonuclease H</fullName>
        <ecNumber evidence="2">3.1.26.4</ecNumber>
    </recommendedName>
</protein>
<evidence type="ECO:0000256" key="3">
    <source>
        <dbReference type="SAM" id="MobiDB-lite"/>
    </source>
</evidence>
<dbReference type="GO" id="GO:0006259">
    <property type="term" value="P:DNA metabolic process"/>
    <property type="evidence" value="ECO:0007669"/>
    <property type="project" value="UniProtKB-ARBA"/>
</dbReference>
<dbReference type="Gene3D" id="3.10.10.10">
    <property type="entry name" value="HIV Type 1 Reverse Transcriptase, subunit A, domain 1"/>
    <property type="match status" value="1"/>
</dbReference>
<keyword evidence="4" id="KW-0812">Transmembrane</keyword>
<feature type="domain" description="Integrase catalytic" evidence="7">
    <location>
        <begin position="1627"/>
        <end position="1806"/>
    </location>
</feature>
<reference evidence="8 9" key="1">
    <citation type="submission" date="2024-06" db="EMBL/GenBank/DDBJ databases">
        <title>The draft genome of Grus japonensis, version 3.</title>
        <authorList>
            <person name="Nabeshima K."/>
            <person name="Suzuki S."/>
            <person name="Onuma M."/>
        </authorList>
    </citation>
    <scope>NUCLEOTIDE SEQUENCE [LARGE SCALE GENOMIC DNA]</scope>
    <source>
        <strain evidence="8 9">451A</strain>
    </source>
</reference>
<dbReference type="SUPFAM" id="SSF53098">
    <property type="entry name" value="Ribonuclease H-like"/>
    <property type="match status" value="4"/>
</dbReference>
<dbReference type="InterPro" id="IPR041577">
    <property type="entry name" value="RT_RNaseH_2"/>
</dbReference>
<dbReference type="Pfam" id="PF00078">
    <property type="entry name" value="RVT_1"/>
    <property type="match status" value="1"/>
</dbReference>
<dbReference type="InterPro" id="IPR051320">
    <property type="entry name" value="Viral_Replic_Matur_Polypro"/>
</dbReference>
<dbReference type="InterPro" id="IPR000477">
    <property type="entry name" value="RT_dom"/>
</dbReference>
<feature type="domain" description="Reverse transcriptase" evidence="5">
    <location>
        <begin position="985"/>
        <end position="1166"/>
    </location>
</feature>
<dbReference type="InterPro" id="IPR043128">
    <property type="entry name" value="Rev_trsase/Diguanyl_cyclase"/>
</dbReference>
<dbReference type="Gene3D" id="3.30.420.10">
    <property type="entry name" value="Ribonuclease H-like superfamily/Ribonuclease H"/>
    <property type="match status" value="4"/>
</dbReference>
<organism evidence="8 9">
    <name type="scientific">Grus japonensis</name>
    <name type="common">Japanese crane</name>
    <name type="synonym">Red-crowned crane</name>
    <dbReference type="NCBI Taxonomy" id="30415"/>
    <lineage>
        <taxon>Eukaryota</taxon>
        <taxon>Metazoa</taxon>
        <taxon>Chordata</taxon>
        <taxon>Craniata</taxon>
        <taxon>Vertebrata</taxon>
        <taxon>Euteleostomi</taxon>
        <taxon>Archelosauria</taxon>
        <taxon>Archosauria</taxon>
        <taxon>Dinosauria</taxon>
        <taxon>Saurischia</taxon>
        <taxon>Theropoda</taxon>
        <taxon>Coelurosauria</taxon>
        <taxon>Aves</taxon>
        <taxon>Neognathae</taxon>
        <taxon>Neoaves</taxon>
        <taxon>Gruiformes</taxon>
        <taxon>Gruidae</taxon>
        <taxon>Grus</taxon>
    </lineage>
</organism>
<dbReference type="SUPFAM" id="SSF56672">
    <property type="entry name" value="DNA/RNA polymerases"/>
    <property type="match status" value="1"/>
</dbReference>
<dbReference type="Pfam" id="PF00665">
    <property type="entry name" value="rve"/>
    <property type="match status" value="2"/>
</dbReference>